<dbReference type="GO" id="GO:0061630">
    <property type="term" value="F:ubiquitin protein ligase activity"/>
    <property type="evidence" value="ECO:0007669"/>
    <property type="project" value="UniProtKB-EC"/>
</dbReference>
<organism evidence="9 10">
    <name type="scientific">Pseudomonas frederiksbergensis</name>
    <dbReference type="NCBI Taxonomy" id="104087"/>
    <lineage>
        <taxon>Bacteria</taxon>
        <taxon>Pseudomonadati</taxon>
        <taxon>Pseudomonadota</taxon>
        <taxon>Gammaproteobacteria</taxon>
        <taxon>Pseudomonadales</taxon>
        <taxon>Pseudomonadaceae</taxon>
        <taxon>Pseudomonas</taxon>
    </lineage>
</organism>
<keyword evidence="6" id="KW-1035">Host cytoplasm</keyword>
<proteinExistence type="inferred from homology"/>
<evidence type="ECO:0000256" key="5">
    <source>
        <dbReference type="ARBA" id="ARBA00023026"/>
    </source>
</evidence>
<reference evidence="9 10" key="1">
    <citation type="submission" date="2016-10" db="EMBL/GenBank/DDBJ databases">
        <title>Comparative genome analysis of multiple Pseudomonas spp. focuses on biocontrol and plant growth promoting traits.</title>
        <authorList>
            <person name="Tao X.-Y."/>
            <person name="Taylor C.G."/>
        </authorList>
    </citation>
    <scope>NUCLEOTIDE SEQUENCE [LARGE SCALE GENOMIC DNA]</scope>
    <source>
        <strain evidence="9 10">39A2</strain>
    </source>
</reference>
<accession>A0A423K595</accession>
<dbReference type="InterPro" id="IPR029487">
    <property type="entry name" value="NEL_dom"/>
</dbReference>
<dbReference type="Proteomes" id="UP000283627">
    <property type="component" value="Unassembled WGS sequence"/>
</dbReference>
<dbReference type="Pfam" id="PF14496">
    <property type="entry name" value="NEL"/>
    <property type="match status" value="1"/>
</dbReference>
<keyword evidence="5" id="KW-0843">Virulence</keyword>
<dbReference type="GO" id="GO:0005576">
    <property type="term" value="C:extracellular region"/>
    <property type="evidence" value="ECO:0007669"/>
    <property type="project" value="UniProtKB-UniRule"/>
</dbReference>
<evidence type="ECO:0000256" key="4">
    <source>
        <dbReference type="ARBA" id="ARBA00022737"/>
    </source>
</evidence>
<keyword evidence="6" id="KW-0833">Ubl conjugation pathway</keyword>
<dbReference type="Gene3D" id="1.20.58.360">
    <property type="entry name" value="Shigella T3SS effector IpaH defines"/>
    <property type="match status" value="1"/>
</dbReference>
<evidence type="ECO:0000256" key="7">
    <source>
        <dbReference type="SAM" id="MobiDB-lite"/>
    </source>
</evidence>
<comment type="PTM">
    <text evidence="6">Ubiquitinated in the presence of host E1 ubiquitin-activating enzyme, E2 ubiquitin-conjugating enzyme and ubiquitin.</text>
</comment>
<name>A0A423K595_9PSED</name>
<dbReference type="EMBL" id="MOBP01000023">
    <property type="protein sequence ID" value="RON46662.1"/>
    <property type="molecule type" value="Genomic_DNA"/>
</dbReference>
<feature type="domain" description="NEL" evidence="8">
    <location>
        <begin position="1358"/>
        <end position="1646"/>
    </location>
</feature>
<dbReference type="GO" id="GO:0005737">
    <property type="term" value="C:cytoplasm"/>
    <property type="evidence" value="ECO:0007669"/>
    <property type="project" value="TreeGrafter"/>
</dbReference>
<keyword evidence="6" id="KW-0832">Ubl conjugation</keyword>
<evidence type="ECO:0000313" key="9">
    <source>
        <dbReference type="EMBL" id="RON46662.1"/>
    </source>
</evidence>
<evidence type="ECO:0000256" key="3">
    <source>
        <dbReference type="ARBA" id="ARBA00022614"/>
    </source>
</evidence>
<dbReference type="GO" id="GO:0016567">
    <property type="term" value="P:protein ubiquitination"/>
    <property type="evidence" value="ECO:0007669"/>
    <property type="project" value="InterPro"/>
</dbReference>
<sequence>MLELQTVNNLANPDNSSNNKGRHYPFIKARINDCFTQTSLQRVQALGNVRLRREPWFDSASQALKDANIEAWNTQNALDQMLLSLKDVYSFAEPLLKAAIRIQYGLDLNVRETWLHLYISKEQPWYVIDTSQGVTTRTVSLLDAALHNFARNEHFEADSEFITRPDQHGRFEITPIKQTMTIKQFQTLCRKLDIGNRYKRHLEHYLLPASPVAAGALQHWVSLSQKAALKAAAHLALKKKDISVNAHSLILGLIHGLTNLTLDGKVMQACDLRLMDTTLTGIIVFTPVPEQNRGVSRVLVYVPHDPEHPLKEYPSATDCMSEITRQLRENTLLPSSGTTYQQFFSQFVDQPQRGHFFAGLGQRLSQVKWHERQPADPLPTWREIPVSKPDLQFSVEPITRPLWEHLYQKALNKILNDGRAIAVSTADTDSRARWAWWDNFKKILSDIFNVALMVMTPFVPGLGELMLAYTAYQLTTDVIEGVVDLAEGLWVEAAEHVIGVVTDVIQLAVFAVGGAIGNEFKLKLSPLIEGMTPVQLPDGKSVLWNPDLGPYQQRHITLAADSTPDASGLHANEGRHILPLENGLYVVHKRPDTGEQRILHPRRADAYSPKVVSNGHGAWLLEGENPRAWDAETLMKRLGHHTDGFTAEQLENIRYISGTDEGSLRRMHVEQTPPPLLLDDTLTRYRAFKDVGVARERIRSGAALDPSSVWFEQLVTELPGWPTDYALNVYERSDLTGMFRTYGHARASASQTLNISLGDVLAGKLAERVVGFLDDAKLSDLLGANLPMDQRVQTLRDRLAARVDERKPELSDYLYRAREYRNEANVQRLQTAYPDLPADVADTLLAGAEKTELDTLAQQQRIPLRLRALARECAFETRAARACEGFYEKARITPDTERLALNVLRLNSDTFNGLRIEVRFGTYDGPLRCSVGADDAGTVKILVRDEHGRYKGRDGENHKLHGPYNLYESILRAMPEASRVELGYQFGQGAWFKEWLIAKSEVPAERRTALLEPPIRPVAQWQTMLLLRGPLLSKGAKTIEQRVQDLYPHLSEREVETFTRSLPADADAVEVIKTLERSLNRLRNVLGIWKDQMAATLPDDAAIAPDAVRHIAEGLVECFERKPWVFDERSTHFAGGYALDLSSDLRNYNLERWWKKLPDLKDYLDQITTLNVDGMTISQRSDGMLQDFTQLRQFSARRCGLTGLPAGVGNMPALETLRLSDNRIRLTDEALVQLGRLTRLQTLRLEYNPLVIAPNVGRMPRLKVLNLSYTGIDAWPEGLLAKFRPRGFFLDLSGNPIRTIPRAIKGSNNAWTVARARLDSSKLLDAHRHALHEYRRSVGLPRENLYAPLAQNARDKWPLNDDSSLWGNRSPGLGNYRAEAWDNLMSEANSEGFFILIDSLTTSADYRAGGWVREQLSRRVWELIDAMDMDMPLREKLFRTAQNPENCEDASSEIFNRMGVQALVSQAHAYSTSAAERELRLVKLSKGATRLDRVNQIALADSLLRPSRAEEVEIYLAYQTALAQRLGLPWQSDSMLFREIAGVTEEAIDRAYDTVLERENGDGLVNGMLEQPFWEQYLREAWPERFEANDRLFNQRLERLEDLYDPSARPAPISDQEYAQRSVDLAYEKLELARSLSRMLLHKYGL</sequence>
<dbReference type="Pfam" id="PF20178">
    <property type="entry name" value="ToxA_N"/>
    <property type="match status" value="1"/>
</dbReference>
<protein>
    <recommendedName>
        <fullName evidence="2">RING-type E3 ubiquitin transferase</fullName>
        <ecNumber evidence="2">2.3.2.27</ecNumber>
    </recommendedName>
</protein>
<keyword evidence="4" id="KW-0677">Repeat</keyword>
<comment type="catalytic activity">
    <reaction evidence="1">
        <text>S-ubiquitinyl-[E2 ubiquitin-conjugating enzyme]-L-cysteine + [acceptor protein]-L-lysine = [E2 ubiquitin-conjugating enzyme]-L-cysteine + N(6)-ubiquitinyl-[acceptor protein]-L-lysine.</text>
        <dbReference type="EC" id="2.3.2.27"/>
    </reaction>
</comment>
<dbReference type="PANTHER" id="PTHR48051">
    <property type="match status" value="1"/>
</dbReference>
<dbReference type="InterPro" id="IPR032675">
    <property type="entry name" value="LRR_dom_sf"/>
</dbReference>
<comment type="similarity">
    <text evidence="6">Belongs to the LRR-containing bacterial E3 ligase family.</text>
</comment>
<feature type="region of interest" description="Disordered" evidence="7">
    <location>
        <begin position="1"/>
        <end position="22"/>
    </location>
</feature>
<evidence type="ECO:0000256" key="2">
    <source>
        <dbReference type="ARBA" id="ARBA00012483"/>
    </source>
</evidence>
<evidence type="ECO:0000259" key="8">
    <source>
        <dbReference type="PROSITE" id="PS52053"/>
    </source>
</evidence>
<feature type="active site" description="Glycyl thioester intermediate" evidence="6">
    <location>
        <position position="1447"/>
    </location>
</feature>
<keyword evidence="3" id="KW-0433">Leucine-rich repeat</keyword>
<evidence type="ECO:0000256" key="1">
    <source>
        <dbReference type="ARBA" id="ARBA00000900"/>
    </source>
</evidence>
<evidence type="ECO:0000313" key="10">
    <source>
        <dbReference type="Proteomes" id="UP000283627"/>
    </source>
</evidence>
<comment type="caution">
    <text evidence="9">The sequence shown here is derived from an EMBL/GenBank/DDBJ whole genome shotgun (WGS) entry which is preliminary data.</text>
</comment>
<feature type="compositionally biased region" description="Low complexity" evidence="7">
    <location>
        <begin position="8"/>
        <end position="19"/>
    </location>
</feature>
<dbReference type="Gene3D" id="3.80.10.10">
    <property type="entry name" value="Ribonuclease Inhibitor"/>
    <property type="match status" value="1"/>
</dbReference>
<dbReference type="SUPFAM" id="SSF52058">
    <property type="entry name" value="L domain-like"/>
    <property type="match status" value="1"/>
</dbReference>
<evidence type="ECO:0000256" key="6">
    <source>
        <dbReference type="PROSITE-ProRule" id="PRU01398"/>
    </source>
</evidence>
<dbReference type="InterPro" id="IPR046673">
    <property type="entry name" value="ToxA_N"/>
</dbReference>
<gene>
    <name evidence="9" type="ORF">BK665_28805</name>
</gene>
<dbReference type="InterPro" id="IPR050216">
    <property type="entry name" value="LRR_domain-containing"/>
</dbReference>
<dbReference type="EC" id="2.3.2.27" evidence="2"/>
<keyword evidence="6" id="KW-0964">Secreted</keyword>
<keyword evidence="6" id="KW-0808">Transferase</keyword>
<dbReference type="PROSITE" id="PS52053">
    <property type="entry name" value="NEL"/>
    <property type="match status" value="1"/>
</dbReference>
<dbReference type="PANTHER" id="PTHR48051:SF1">
    <property type="entry name" value="RAS SUPPRESSOR PROTEIN 1"/>
    <property type="match status" value="1"/>
</dbReference>
<dbReference type="OrthoDB" id="1467561at2"/>